<evidence type="ECO:0000256" key="1">
    <source>
        <dbReference type="SAM" id="MobiDB-lite"/>
    </source>
</evidence>
<feature type="domain" description="Putative cytidine deaminase C-terminal" evidence="2">
    <location>
        <begin position="238"/>
        <end position="365"/>
    </location>
</feature>
<protein>
    <recommendedName>
        <fullName evidence="2">Putative cytidine deaminase C-terminal domain-containing protein</fullName>
    </recommendedName>
</protein>
<dbReference type="AlphaFoldDB" id="A6W0N3"/>
<proteinExistence type="predicted"/>
<name>A6W0N3_MARMS</name>
<dbReference type="STRING" id="400668.Mmwyl1_3358"/>
<organism evidence="3">
    <name type="scientific">Marinomonas sp. (strain MWYL1)</name>
    <dbReference type="NCBI Taxonomy" id="400668"/>
    <lineage>
        <taxon>Bacteria</taxon>
        <taxon>Pseudomonadati</taxon>
        <taxon>Pseudomonadota</taxon>
        <taxon>Gammaproteobacteria</taxon>
        <taxon>Oceanospirillales</taxon>
        <taxon>Oceanospirillaceae</taxon>
        <taxon>Marinomonas</taxon>
    </lineage>
</organism>
<sequence length="381" mass="40654">MSCKAFQTKAKANGFVPDDAALNYLAESLNGEDYIPNPSDLPVVDSNYSKEETLAGIKNYGETSSTAFNDRTIGAKPLVGDATRLTGDDKAVRDYYDEHNPRDASVIPQLGGEALAIVHGANAGIGNVAQGVYDLVTSPLDTSKQAANGFMNTLEAFKHPEEMFAESNKGNIEAELDRRDIFGANSFDAGYHQGQSDVKAIATAAEIAGVLAPEVYLAKTPRVGDNSARGVGPDGRSTTPKVTAEAEVDGVKFNDTNQNARPSEAANPNIPTLISDDIQVKIDKNPDKPFPNGNMATAHAEVGAIQQAYDAGKTQGKNMTMRVTGEDVCDYCRSDLRKAADKSGLNSLSVYEETTGRTLTWTRREDGTIGKVKIIEPEGGK</sequence>
<dbReference type="Pfam" id="PF24241">
    <property type="entry name" value="Deam_C"/>
    <property type="match status" value="1"/>
</dbReference>
<gene>
    <name evidence="3" type="ordered locus">Mmwyl1_3358</name>
</gene>
<dbReference type="OrthoDB" id="2664633at2"/>
<dbReference type="eggNOG" id="COG3210">
    <property type="taxonomic scope" value="Bacteria"/>
</dbReference>
<dbReference type="KEGG" id="mmw:Mmwyl1_3358"/>
<evidence type="ECO:0000313" key="3">
    <source>
        <dbReference type="EMBL" id="ABR72262.1"/>
    </source>
</evidence>
<accession>A6W0N3</accession>
<dbReference type="HOGENOM" id="CLU_725230_0_0_6"/>
<evidence type="ECO:0000259" key="2">
    <source>
        <dbReference type="Pfam" id="PF24241"/>
    </source>
</evidence>
<reference evidence="3" key="1">
    <citation type="submission" date="2007-06" db="EMBL/GenBank/DDBJ databases">
        <title>Complete sequence of Marinomonas sp. MWYL1.</title>
        <authorList>
            <consortium name="US DOE Joint Genome Institute"/>
            <person name="Copeland A."/>
            <person name="Lucas S."/>
            <person name="Lapidus A."/>
            <person name="Barry K."/>
            <person name="Glavina del Rio T."/>
            <person name="Dalin E."/>
            <person name="Tice H."/>
            <person name="Pitluck S."/>
            <person name="Kiss H."/>
            <person name="Brettin T."/>
            <person name="Bruce D."/>
            <person name="Detter J.C."/>
            <person name="Han C."/>
            <person name="Schmutz J."/>
            <person name="Larimer F."/>
            <person name="Land M."/>
            <person name="Hauser L."/>
            <person name="Kyrpides N."/>
            <person name="Kim E."/>
            <person name="Johnston A.W.B."/>
            <person name="Todd J.D."/>
            <person name="Rogers R."/>
            <person name="Wexler M."/>
            <person name="Bond P.L."/>
            <person name="Li Y."/>
            <person name="Richardson P."/>
        </authorList>
    </citation>
    <scope>NUCLEOTIDE SEQUENCE [LARGE SCALE GENOMIC DNA]</scope>
    <source>
        <strain evidence="3">MWYL1</strain>
    </source>
</reference>
<dbReference type="EMBL" id="CP000749">
    <property type="protein sequence ID" value="ABR72262.1"/>
    <property type="molecule type" value="Genomic_DNA"/>
</dbReference>
<dbReference type="InterPro" id="IPR057580">
    <property type="entry name" value="Deam_C"/>
</dbReference>
<feature type="region of interest" description="Disordered" evidence="1">
    <location>
        <begin position="248"/>
        <end position="270"/>
    </location>
</feature>